<gene>
    <name evidence="1" type="ORF">IAC57_06000</name>
</gene>
<evidence type="ECO:0000313" key="2">
    <source>
        <dbReference type="Proteomes" id="UP000824081"/>
    </source>
</evidence>
<sequence length="132" mass="14783">MNIHAFFRKLVLRFRCRKYGLSFPLYCKAHGVKTPDRQGALAQSRAGDELQLVHVPADGYPFNIYVYSIGLNRILGYLDARLAEKLVRAFGAGLCLDGEIAGVTGGPPEYKYFGCNLRIFDTKTMMLPYLDG</sequence>
<dbReference type="EMBL" id="DVMZ01000165">
    <property type="protein sequence ID" value="HIU59642.1"/>
    <property type="molecule type" value="Genomic_DNA"/>
</dbReference>
<protein>
    <recommendedName>
        <fullName evidence="3">HIRAN domain-containing protein</fullName>
    </recommendedName>
</protein>
<evidence type="ECO:0000313" key="1">
    <source>
        <dbReference type="EMBL" id="HIU59642.1"/>
    </source>
</evidence>
<name>A0A9D1MG31_9FIRM</name>
<dbReference type="Proteomes" id="UP000824081">
    <property type="component" value="Unassembled WGS sequence"/>
</dbReference>
<proteinExistence type="predicted"/>
<accession>A0A9D1MG31</accession>
<organism evidence="1 2">
    <name type="scientific">Candidatus Scatosoma pullistercoris</name>
    <dbReference type="NCBI Taxonomy" id="2840934"/>
    <lineage>
        <taxon>Bacteria</taxon>
        <taxon>Bacillati</taxon>
        <taxon>Bacillota</taxon>
        <taxon>Clostridia</taxon>
        <taxon>Candidatus Scatosoma</taxon>
    </lineage>
</organism>
<reference evidence="1" key="1">
    <citation type="submission" date="2020-10" db="EMBL/GenBank/DDBJ databases">
        <authorList>
            <person name="Gilroy R."/>
        </authorList>
    </citation>
    <scope>NUCLEOTIDE SEQUENCE</scope>
    <source>
        <strain evidence="1">11687</strain>
    </source>
</reference>
<evidence type="ECO:0008006" key="3">
    <source>
        <dbReference type="Google" id="ProtNLM"/>
    </source>
</evidence>
<dbReference type="AlphaFoldDB" id="A0A9D1MG31"/>
<comment type="caution">
    <text evidence="1">The sequence shown here is derived from an EMBL/GenBank/DDBJ whole genome shotgun (WGS) entry which is preliminary data.</text>
</comment>
<reference evidence="1" key="2">
    <citation type="journal article" date="2021" name="PeerJ">
        <title>Extensive microbial diversity within the chicken gut microbiome revealed by metagenomics and culture.</title>
        <authorList>
            <person name="Gilroy R."/>
            <person name="Ravi A."/>
            <person name="Getino M."/>
            <person name="Pursley I."/>
            <person name="Horton D.L."/>
            <person name="Alikhan N.F."/>
            <person name="Baker D."/>
            <person name="Gharbi K."/>
            <person name="Hall N."/>
            <person name="Watson M."/>
            <person name="Adriaenssens E.M."/>
            <person name="Foster-Nyarko E."/>
            <person name="Jarju S."/>
            <person name="Secka A."/>
            <person name="Antonio M."/>
            <person name="Oren A."/>
            <person name="Chaudhuri R.R."/>
            <person name="La Ragione R."/>
            <person name="Hildebrand F."/>
            <person name="Pallen M.J."/>
        </authorList>
    </citation>
    <scope>NUCLEOTIDE SEQUENCE</scope>
    <source>
        <strain evidence="1">11687</strain>
    </source>
</reference>